<comment type="caution">
    <text evidence="2">The sequence shown here is derived from an EMBL/GenBank/DDBJ whole genome shotgun (WGS) entry which is preliminary data.</text>
</comment>
<reference evidence="2 3" key="1">
    <citation type="journal article" date="2015" name="Genome Biol. Evol.">
        <title>Comparative Genomics of a Bacterivorous Green Alga Reveals Evolutionary Causalities and Consequences of Phago-Mixotrophic Mode of Nutrition.</title>
        <authorList>
            <person name="Burns J.A."/>
            <person name="Paasch A."/>
            <person name="Narechania A."/>
            <person name="Kim E."/>
        </authorList>
    </citation>
    <scope>NUCLEOTIDE SEQUENCE [LARGE SCALE GENOMIC DNA]</scope>
    <source>
        <strain evidence="2 3">PLY_AMNH</strain>
    </source>
</reference>
<dbReference type="EMBL" id="LGRX02020670">
    <property type="protein sequence ID" value="KAK3257320.1"/>
    <property type="molecule type" value="Genomic_DNA"/>
</dbReference>
<accession>A0AAE0FCU8</accession>
<evidence type="ECO:0000313" key="2">
    <source>
        <dbReference type="EMBL" id="KAK3257320.1"/>
    </source>
</evidence>
<gene>
    <name evidence="2" type="ORF">CYMTET_33590</name>
</gene>
<dbReference type="AlphaFoldDB" id="A0AAE0FCU8"/>
<evidence type="ECO:0000256" key="1">
    <source>
        <dbReference type="SAM" id="MobiDB-lite"/>
    </source>
</evidence>
<dbReference type="Proteomes" id="UP001190700">
    <property type="component" value="Unassembled WGS sequence"/>
</dbReference>
<feature type="compositionally biased region" description="Polar residues" evidence="1">
    <location>
        <begin position="128"/>
        <end position="145"/>
    </location>
</feature>
<organism evidence="2 3">
    <name type="scientific">Cymbomonas tetramitiformis</name>
    <dbReference type="NCBI Taxonomy" id="36881"/>
    <lineage>
        <taxon>Eukaryota</taxon>
        <taxon>Viridiplantae</taxon>
        <taxon>Chlorophyta</taxon>
        <taxon>Pyramimonadophyceae</taxon>
        <taxon>Pyramimonadales</taxon>
        <taxon>Pyramimonadaceae</taxon>
        <taxon>Cymbomonas</taxon>
    </lineage>
</organism>
<keyword evidence="3" id="KW-1185">Reference proteome</keyword>
<feature type="compositionally biased region" description="Basic and acidic residues" evidence="1">
    <location>
        <begin position="88"/>
        <end position="106"/>
    </location>
</feature>
<name>A0AAE0FCU8_9CHLO</name>
<proteinExistence type="predicted"/>
<feature type="compositionally biased region" description="Basic and acidic residues" evidence="1">
    <location>
        <begin position="118"/>
        <end position="127"/>
    </location>
</feature>
<evidence type="ECO:0000313" key="3">
    <source>
        <dbReference type="Proteomes" id="UP001190700"/>
    </source>
</evidence>
<protein>
    <submittedName>
        <fullName evidence="2">Uncharacterized protein</fullName>
    </submittedName>
</protein>
<feature type="region of interest" description="Disordered" evidence="1">
    <location>
        <begin position="1"/>
        <end position="178"/>
    </location>
</feature>
<sequence>MHALLVAGRRNRTPRGSLEARDQGGRRGGGLAAGTAHPGEAWKPGIREAGEAEGWGPVGRVTPGAWKAGRASRKQGREAKNVGGRRQGSRDAGHNRSLETHRKAERQNVGGGAEDEESWARGRRSETHGQGQKASNLGGQASRLGTQGGGNKAGHRLGPTPSGNESPGKGTARVAWGGGRRAIPVKKTRTRWCSALEGFILEGAPHMWSRWADRT</sequence>